<evidence type="ECO:0000256" key="1">
    <source>
        <dbReference type="ARBA" id="ARBA00001966"/>
    </source>
</evidence>
<protein>
    <recommendedName>
        <fullName evidence="9">CDK5RAP1-like protein</fullName>
    </recommendedName>
</protein>
<evidence type="ECO:0000259" key="12">
    <source>
        <dbReference type="PROSITE" id="PS51918"/>
    </source>
</evidence>
<evidence type="ECO:0000256" key="8">
    <source>
        <dbReference type="ARBA" id="ARBA00053923"/>
    </source>
</evidence>
<dbReference type="GO" id="GO:0035597">
    <property type="term" value="F:tRNA-2-methylthio-N(6)-dimethylallyladenosine(37) synthase activity"/>
    <property type="evidence" value="ECO:0007669"/>
    <property type="project" value="TreeGrafter"/>
</dbReference>
<name>A0A7R8X599_9CRUS</name>
<feature type="domain" description="MTTase N-terminal" evidence="11">
    <location>
        <begin position="77"/>
        <end position="197"/>
    </location>
</feature>
<organism evidence="13">
    <name type="scientific">Darwinula stevensoni</name>
    <dbReference type="NCBI Taxonomy" id="69355"/>
    <lineage>
        <taxon>Eukaryota</taxon>
        <taxon>Metazoa</taxon>
        <taxon>Ecdysozoa</taxon>
        <taxon>Arthropoda</taxon>
        <taxon>Crustacea</taxon>
        <taxon>Oligostraca</taxon>
        <taxon>Ostracoda</taxon>
        <taxon>Podocopa</taxon>
        <taxon>Podocopida</taxon>
        <taxon>Darwinulocopina</taxon>
        <taxon>Darwinuloidea</taxon>
        <taxon>Darwinulidae</taxon>
        <taxon>Darwinula</taxon>
    </lineage>
</organism>
<dbReference type="Pfam" id="PF04055">
    <property type="entry name" value="Radical_SAM"/>
    <property type="match status" value="1"/>
</dbReference>
<dbReference type="InterPro" id="IPR038135">
    <property type="entry name" value="Methylthiotransferase_N_sf"/>
</dbReference>
<dbReference type="InterPro" id="IPR007197">
    <property type="entry name" value="rSAM"/>
</dbReference>
<evidence type="ECO:0000256" key="4">
    <source>
        <dbReference type="ARBA" id="ARBA00022691"/>
    </source>
</evidence>
<gene>
    <name evidence="13" type="ORF">DSTB1V02_LOCUS4205</name>
</gene>
<evidence type="ECO:0000256" key="9">
    <source>
        <dbReference type="ARBA" id="ARBA00074452"/>
    </source>
</evidence>
<dbReference type="CDD" id="cd01335">
    <property type="entry name" value="Radical_SAM"/>
    <property type="match status" value="1"/>
</dbReference>
<dbReference type="AlphaFoldDB" id="A0A7R8X599"/>
<dbReference type="Gene3D" id="3.40.50.12160">
    <property type="entry name" value="Methylthiotransferase, N-terminal domain"/>
    <property type="match status" value="1"/>
</dbReference>
<dbReference type="Pfam" id="PF01938">
    <property type="entry name" value="TRAM"/>
    <property type="match status" value="1"/>
</dbReference>
<dbReference type="Pfam" id="PF00919">
    <property type="entry name" value="UPF0004"/>
    <property type="match status" value="1"/>
</dbReference>
<sequence length="568" mass="63836">MRKATLAFAVSFRRLLVRWTHSSFSTVKSVPERPGDLTLKDFIKGSLAATKDASGSRFTNSDGISYLPRHLMDGRGRKVFFKVYGCQMNVNDTEIAWSILKDHGYERTTQEADADVVLLVTCSIREGAEQKIRSCLVHLQALKERKRANRQPFTVGVLGCMAERLKHHLIEEEKMVDVVCGPDAYRDLPRLLVLGESTEVAVNVLLSLEETYADVTPVRLNPNSISAFVTVMRGCDNMCSYCIVPFTRGRERSRPAMSIVEEVQRLVNDGVKEVTLLGQNVNSYCDTSKPRSKEETQMSHGFSAFYKPKRGGIRFAELLERVARVDAELRVRFTSPHPKDFPDEVLDVIRSYPNICKSLHIPAQSGSTGVLERMRRGYSREAYLDLISHVRTLLPGVALSSDFICGFCGETEEEFQDTVSLIQSVRYNTAFLFPFSMRQKTRAYHRMQDDVPEVVKKARLEKMVAVFRQGALELHQELIGSLQLVLVEGVSKRSIDCLAGRSDGNTRVVFPQMVVPVDGTSICQTMKPGDYVAIKVTDASSQVLKGLPLHITSLSKFHREDKESILLE</sequence>
<dbReference type="GO" id="GO:0046872">
    <property type="term" value="F:metal ion binding"/>
    <property type="evidence" value="ECO:0007669"/>
    <property type="project" value="UniProtKB-KW"/>
</dbReference>
<evidence type="ECO:0000259" key="11">
    <source>
        <dbReference type="PROSITE" id="PS51449"/>
    </source>
</evidence>
<dbReference type="GO" id="GO:0060255">
    <property type="term" value="P:regulation of macromolecule metabolic process"/>
    <property type="evidence" value="ECO:0007669"/>
    <property type="project" value="UniProtKB-ARBA"/>
</dbReference>
<dbReference type="Gene3D" id="3.80.30.20">
    <property type="entry name" value="tm_1862 like domain"/>
    <property type="match status" value="1"/>
</dbReference>
<dbReference type="InterPro" id="IPR005839">
    <property type="entry name" value="Methylthiotransferase"/>
</dbReference>
<keyword evidence="4" id="KW-0949">S-adenosyl-L-methionine</keyword>
<evidence type="ECO:0000313" key="13">
    <source>
        <dbReference type="EMBL" id="CAD7244305.1"/>
    </source>
</evidence>
<evidence type="ECO:0000313" key="14">
    <source>
        <dbReference type="Proteomes" id="UP000677054"/>
    </source>
</evidence>
<accession>A0A7R8X599</accession>
<evidence type="ECO:0000259" key="10">
    <source>
        <dbReference type="PROSITE" id="PS50926"/>
    </source>
</evidence>
<dbReference type="NCBIfam" id="TIGR01574">
    <property type="entry name" value="miaB-methiolase"/>
    <property type="match status" value="1"/>
</dbReference>
<evidence type="ECO:0000256" key="6">
    <source>
        <dbReference type="ARBA" id="ARBA00023004"/>
    </source>
</evidence>
<evidence type="ECO:0000256" key="7">
    <source>
        <dbReference type="ARBA" id="ARBA00023014"/>
    </source>
</evidence>
<dbReference type="PANTHER" id="PTHR43020">
    <property type="entry name" value="CDK5 REGULATORY SUBUNIT-ASSOCIATED PROTEIN 1"/>
    <property type="match status" value="1"/>
</dbReference>
<dbReference type="PROSITE" id="PS51918">
    <property type="entry name" value="RADICAL_SAM"/>
    <property type="match status" value="1"/>
</dbReference>
<dbReference type="SFLD" id="SFLDF00413">
    <property type="entry name" value="CDK5RAP1"/>
    <property type="match status" value="1"/>
</dbReference>
<dbReference type="InterPro" id="IPR006463">
    <property type="entry name" value="MiaB_methiolase"/>
</dbReference>
<dbReference type="NCBIfam" id="TIGR00089">
    <property type="entry name" value="MiaB/RimO family radical SAM methylthiotransferase"/>
    <property type="match status" value="1"/>
</dbReference>
<comment type="cofactor">
    <cofactor evidence="1">
        <name>[4Fe-4S] cluster</name>
        <dbReference type="ChEBI" id="CHEBI:49883"/>
    </cofactor>
</comment>
<dbReference type="GO" id="GO:0080090">
    <property type="term" value="P:regulation of primary metabolic process"/>
    <property type="evidence" value="ECO:0007669"/>
    <property type="project" value="UniProtKB-ARBA"/>
</dbReference>
<dbReference type="PROSITE" id="PS01278">
    <property type="entry name" value="MTTASE_RADICAL"/>
    <property type="match status" value="1"/>
</dbReference>
<evidence type="ECO:0000256" key="2">
    <source>
        <dbReference type="ARBA" id="ARBA00009815"/>
    </source>
</evidence>
<keyword evidence="3" id="KW-0004">4Fe-4S</keyword>
<keyword evidence="7" id="KW-0411">Iron-sulfur</keyword>
<dbReference type="GO" id="GO:0005739">
    <property type="term" value="C:mitochondrion"/>
    <property type="evidence" value="ECO:0007669"/>
    <property type="project" value="TreeGrafter"/>
</dbReference>
<dbReference type="OrthoDB" id="190098at2759"/>
<feature type="domain" description="Radical SAM core" evidence="12">
    <location>
        <begin position="221"/>
        <end position="473"/>
    </location>
</feature>
<dbReference type="SFLD" id="SFLDG01061">
    <property type="entry name" value="methylthiotransferase"/>
    <property type="match status" value="1"/>
</dbReference>
<dbReference type="InterPro" id="IPR023404">
    <property type="entry name" value="rSAM_horseshoe"/>
</dbReference>
<dbReference type="PROSITE" id="PS50926">
    <property type="entry name" value="TRAM"/>
    <property type="match status" value="1"/>
</dbReference>
<keyword evidence="6" id="KW-0408">Iron</keyword>
<dbReference type="GO" id="GO:0005829">
    <property type="term" value="C:cytosol"/>
    <property type="evidence" value="ECO:0007669"/>
    <property type="project" value="TreeGrafter"/>
</dbReference>
<dbReference type="EMBL" id="CAJPEV010000609">
    <property type="protein sequence ID" value="CAG0886892.1"/>
    <property type="molecule type" value="Genomic_DNA"/>
</dbReference>
<proteinExistence type="inferred from homology"/>
<dbReference type="PANTHER" id="PTHR43020:SF2">
    <property type="entry name" value="MITOCHONDRIAL TRNA METHYLTHIOTRANSFERASE CDK5RAP1"/>
    <property type="match status" value="1"/>
</dbReference>
<dbReference type="InterPro" id="IPR006638">
    <property type="entry name" value="Elp3/MiaA/NifB-like_rSAM"/>
</dbReference>
<evidence type="ECO:0000256" key="3">
    <source>
        <dbReference type="ARBA" id="ARBA00022485"/>
    </source>
</evidence>
<keyword evidence="14" id="KW-1185">Reference proteome</keyword>
<feature type="domain" description="TRAM" evidence="10">
    <location>
        <begin position="476"/>
        <end position="550"/>
    </location>
</feature>
<keyword evidence="5" id="KW-0479">Metal-binding</keyword>
<dbReference type="SUPFAM" id="SSF102114">
    <property type="entry name" value="Radical SAM enzymes"/>
    <property type="match status" value="1"/>
</dbReference>
<reference evidence="13" key="1">
    <citation type="submission" date="2020-11" db="EMBL/GenBank/DDBJ databases">
        <authorList>
            <person name="Tran Van P."/>
        </authorList>
    </citation>
    <scope>NUCLEOTIDE SEQUENCE</scope>
</reference>
<dbReference type="FunFam" id="3.40.50.12160:FF:000003">
    <property type="entry name" value="CDK5 regulatory subunit-associated protein 1"/>
    <property type="match status" value="1"/>
</dbReference>
<evidence type="ECO:0000256" key="5">
    <source>
        <dbReference type="ARBA" id="ARBA00022723"/>
    </source>
</evidence>
<dbReference type="SFLD" id="SFLDG01082">
    <property type="entry name" value="B12-binding_domain_containing"/>
    <property type="match status" value="1"/>
</dbReference>
<dbReference type="InterPro" id="IPR002792">
    <property type="entry name" value="TRAM_dom"/>
</dbReference>
<dbReference type="InterPro" id="IPR013848">
    <property type="entry name" value="Methylthiotransferase_N"/>
</dbReference>
<comment type="function">
    <text evidence="8">Potential regulator of CDK5 activity.</text>
</comment>
<dbReference type="GO" id="GO:0051539">
    <property type="term" value="F:4 iron, 4 sulfur cluster binding"/>
    <property type="evidence" value="ECO:0007669"/>
    <property type="project" value="UniProtKB-KW"/>
</dbReference>
<dbReference type="SMART" id="SM00729">
    <property type="entry name" value="Elp3"/>
    <property type="match status" value="1"/>
</dbReference>
<dbReference type="InterPro" id="IPR058240">
    <property type="entry name" value="rSAM_sf"/>
</dbReference>
<dbReference type="PROSITE" id="PS51449">
    <property type="entry name" value="MTTASE_N"/>
    <property type="match status" value="1"/>
</dbReference>
<dbReference type="InterPro" id="IPR020612">
    <property type="entry name" value="Methylthiotransferase_CS"/>
</dbReference>
<dbReference type="EMBL" id="LR900126">
    <property type="protein sequence ID" value="CAD7244305.1"/>
    <property type="molecule type" value="Genomic_DNA"/>
</dbReference>
<dbReference type="Proteomes" id="UP000677054">
    <property type="component" value="Unassembled WGS sequence"/>
</dbReference>
<comment type="similarity">
    <text evidence="2">Belongs to the methylthiotransferase family. MiaB subfamily.</text>
</comment>
<dbReference type="SFLD" id="SFLDS00029">
    <property type="entry name" value="Radical_SAM"/>
    <property type="match status" value="2"/>
</dbReference>
<dbReference type="SFLD" id="SFLDF00273">
    <property type="entry name" value="(dimethylallyl)adenosine_tRNA"/>
    <property type="match status" value="1"/>
</dbReference>
<dbReference type="FunFam" id="3.80.30.20:FF:000003">
    <property type="entry name" value="CDK5 regulatory subunit-associated protein 1"/>
    <property type="match status" value="1"/>
</dbReference>